<accession>A0A1E3PI51</accession>
<evidence type="ECO:0000256" key="10">
    <source>
        <dbReference type="PROSITE-ProRule" id="PRU00452"/>
    </source>
</evidence>
<keyword evidence="7" id="KW-0833">Ubl conjugation pathway</keyword>
<dbReference type="Pfam" id="PF11789">
    <property type="entry name" value="zf-Nse"/>
    <property type="match status" value="1"/>
</dbReference>
<dbReference type="UniPathway" id="UPA00886"/>
<dbReference type="PANTHER" id="PTHR21330">
    <property type="entry name" value="E3 SUMO-PROTEIN LIGASE NSE2"/>
    <property type="match status" value="1"/>
</dbReference>
<keyword evidence="14" id="KW-1185">Reference proteome</keyword>
<dbReference type="PROSITE" id="PS51044">
    <property type="entry name" value="ZF_SP_RING"/>
    <property type="match status" value="1"/>
</dbReference>
<evidence type="ECO:0000313" key="14">
    <source>
        <dbReference type="Proteomes" id="UP000095009"/>
    </source>
</evidence>
<dbReference type="Gene3D" id="3.30.40.10">
    <property type="entry name" value="Zinc/RING finger domain, C3HC4 (zinc finger)"/>
    <property type="match status" value="1"/>
</dbReference>
<dbReference type="GO" id="GO:0008270">
    <property type="term" value="F:zinc ion binding"/>
    <property type="evidence" value="ECO:0007669"/>
    <property type="project" value="UniProtKB-KW"/>
</dbReference>
<dbReference type="GO" id="GO:0000724">
    <property type="term" value="P:double-strand break repair via homologous recombination"/>
    <property type="evidence" value="ECO:0007669"/>
    <property type="project" value="InterPro"/>
</dbReference>
<dbReference type="GO" id="GO:0005634">
    <property type="term" value="C:nucleus"/>
    <property type="evidence" value="ECO:0007669"/>
    <property type="project" value="UniProtKB-SubCell"/>
</dbReference>
<gene>
    <name evidence="13" type="ORF">NADFUDRAFT_66707</name>
</gene>
<feature type="domain" description="SP-RING-type" evidence="12">
    <location>
        <begin position="289"/>
        <end position="391"/>
    </location>
</feature>
<evidence type="ECO:0000256" key="8">
    <source>
        <dbReference type="ARBA" id="ARBA00022833"/>
    </source>
</evidence>
<evidence type="ECO:0000256" key="9">
    <source>
        <dbReference type="ARBA" id="ARBA00023242"/>
    </source>
</evidence>
<dbReference type="GO" id="GO:0030915">
    <property type="term" value="C:Smc5-Smc6 complex"/>
    <property type="evidence" value="ECO:0007669"/>
    <property type="project" value="InterPro"/>
</dbReference>
<evidence type="ECO:0000259" key="12">
    <source>
        <dbReference type="PROSITE" id="PS51044"/>
    </source>
</evidence>
<keyword evidence="4" id="KW-0808">Transferase</keyword>
<evidence type="ECO:0000256" key="7">
    <source>
        <dbReference type="ARBA" id="ARBA00022786"/>
    </source>
</evidence>
<sequence length="392" mass="45162">MHSTIQAASEQVELNGNVREADTVPYLINQREDRDFVMLNVDVPIYNHLKNDMESLFQSAEMACTRAEEATLQIEETALLHEDTSSKNNMITIDQSLFRRCDKAMKLLQNSLNELKVIHKAFIDVKQKAKANTEAVRMELTESLASENTIHENEDLQNSEIFTDLNKVSIRNPVKCFTETVEDRLHDWRTKRPMEKYSDNNAENYKRFKQAVWLIRYPEDDLPTKWWYRESQPFTQVSTEDTTGLNNRSISRAVAIKSEACNKYIQTNNNENRNLANEDEETEDEDDQEDDDIETAGAKISLYCPISKALLINPVTSTVCGHSYSKQNINDLCAQDQTRGSFRCPVGGCDRVLTKRQLVPNETLATRVKYYEINSRKIAQREKRTISSLEIV</sequence>
<dbReference type="InterPro" id="IPR013083">
    <property type="entry name" value="Znf_RING/FYVE/PHD"/>
</dbReference>
<evidence type="ECO:0000256" key="4">
    <source>
        <dbReference type="ARBA" id="ARBA00022679"/>
    </source>
</evidence>
<dbReference type="Proteomes" id="UP000095009">
    <property type="component" value="Unassembled WGS sequence"/>
</dbReference>
<keyword evidence="8" id="KW-0862">Zinc</keyword>
<dbReference type="PANTHER" id="PTHR21330:SF1">
    <property type="entry name" value="E3 SUMO-PROTEIN LIGASE NSE2"/>
    <property type="match status" value="1"/>
</dbReference>
<keyword evidence="5" id="KW-0479">Metal-binding</keyword>
<keyword evidence="6 10" id="KW-0863">Zinc-finger</keyword>
<protein>
    <recommendedName>
        <fullName evidence="12">SP-RING-type domain-containing protein</fullName>
    </recommendedName>
</protein>
<organism evidence="13 14">
    <name type="scientific">Nadsonia fulvescens var. elongata DSM 6958</name>
    <dbReference type="NCBI Taxonomy" id="857566"/>
    <lineage>
        <taxon>Eukaryota</taxon>
        <taxon>Fungi</taxon>
        <taxon>Dikarya</taxon>
        <taxon>Ascomycota</taxon>
        <taxon>Saccharomycotina</taxon>
        <taxon>Dipodascomycetes</taxon>
        <taxon>Dipodascales</taxon>
        <taxon>Dipodascales incertae sedis</taxon>
        <taxon>Nadsonia</taxon>
    </lineage>
</organism>
<evidence type="ECO:0000256" key="6">
    <source>
        <dbReference type="ARBA" id="ARBA00022771"/>
    </source>
</evidence>
<keyword evidence="9" id="KW-0539">Nucleus</keyword>
<dbReference type="InterPro" id="IPR026846">
    <property type="entry name" value="Nse2(Mms21)"/>
</dbReference>
<dbReference type="STRING" id="857566.A0A1E3PI51"/>
<evidence type="ECO:0000256" key="1">
    <source>
        <dbReference type="ARBA" id="ARBA00004123"/>
    </source>
</evidence>
<reference evidence="13 14" key="1">
    <citation type="journal article" date="2016" name="Proc. Natl. Acad. Sci. U.S.A.">
        <title>Comparative genomics of biotechnologically important yeasts.</title>
        <authorList>
            <person name="Riley R."/>
            <person name="Haridas S."/>
            <person name="Wolfe K.H."/>
            <person name="Lopes M.R."/>
            <person name="Hittinger C.T."/>
            <person name="Goeker M."/>
            <person name="Salamov A.A."/>
            <person name="Wisecaver J.H."/>
            <person name="Long T.M."/>
            <person name="Calvey C.H."/>
            <person name="Aerts A.L."/>
            <person name="Barry K.W."/>
            <person name="Choi C."/>
            <person name="Clum A."/>
            <person name="Coughlan A.Y."/>
            <person name="Deshpande S."/>
            <person name="Douglass A.P."/>
            <person name="Hanson S.J."/>
            <person name="Klenk H.-P."/>
            <person name="LaButti K.M."/>
            <person name="Lapidus A."/>
            <person name="Lindquist E.A."/>
            <person name="Lipzen A.M."/>
            <person name="Meier-Kolthoff J.P."/>
            <person name="Ohm R.A."/>
            <person name="Otillar R.P."/>
            <person name="Pangilinan J.L."/>
            <person name="Peng Y."/>
            <person name="Rokas A."/>
            <person name="Rosa C.A."/>
            <person name="Scheuner C."/>
            <person name="Sibirny A.A."/>
            <person name="Slot J.C."/>
            <person name="Stielow J.B."/>
            <person name="Sun H."/>
            <person name="Kurtzman C.P."/>
            <person name="Blackwell M."/>
            <person name="Grigoriev I.V."/>
            <person name="Jeffries T.W."/>
        </authorList>
    </citation>
    <scope>NUCLEOTIDE SEQUENCE [LARGE SCALE GENOMIC DNA]</scope>
    <source>
        <strain evidence="13 14">DSM 6958</strain>
    </source>
</reference>
<dbReference type="AlphaFoldDB" id="A0A1E3PI51"/>
<evidence type="ECO:0000256" key="11">
    <source>
        <dbReference type="SAM" id="MobiDB-lite"/>
    </source>
</evidence>
<dbReference type="GO" id="GO:0061665">
    <property type="term" value="F:SUMO ligase activity"/>
    <property type="evidence" value="ECO:0007669"/>
    <property type="project" value="TreeGrafter"/>
</dbReference>
<comment type="pathway">
    <text evidence="2">Protein modification; protein sumoylation.</text>
</comment>
<dbReference type="GO" id="GO:0016925">
    <property type="term" value="P:protein sumoylation"/>
    <property type="evidence" value="ECO:0007669"/>
    <property type="project" value="UniProtKB-UniPathway"/>
</dbReference>
<dbReference type="EMBL" id="KV454411">
    <property type="protein sequence ID" value="ODQ64622.1"/>
    <property type="molecule type" value="Genomic_DNA"/>
</dbReference>
<comment type="subcellular location">
    <subcellularLocation>
        <location evidence="1">Nucleus</location>
    </subcellularLocation>
</comment>
<proteinExistence type="inferred from homology"/>
<evidence type="ECO:0000256" key="3">
    <source>
        <dbReference type="ARBA" id="ARBA00008212"/>
    </source>
</evidence>
<feature type="region of interest" description="Disordered" evidence="11">
    <location>
        <begin position="269"/>
        <end position="291"/>
    </location>
</feature>
<comment type="similarity">
    <text evidence="3">Belongs to the NSE2 family.</text>
</comment>
<dbReference type="SUPFAM" id="SSF57850">
    <property type="entry name" value="RING/U-box"/>
    <property type="match status" value="1"/>
</dbReference>
<dbReference type="InterPro" id="IPR004181">
    <property type="entry name" value="Znf_MIZ"/>
</dbReference>
<feature type="compositionally biased region" description="Acidic residues" evidence="11">
    <location>
        <begin position="277"/>
        <end position="291"/>
    </location>
</feature>
<name>A0A1E3PI51_9ASCO</name>
<evidence type="ECO:0000256" key="5">
    <source>
        <dbReference type="ARBA" id="ARBA00022723"/>
    </source>
</evidence>
<dbReference type="OrthoDB" id="756301at2759"/>
<dbReference type="CDD" id="cd16651">
    <property type="entry name" value="SPL-RING_NSE2"/>
    <property type="match status" value="1"/>
</dbReference>
<evidence type="ECO:0000313" key="13">
    <source>
        <dbReference type="EMBL" id="ODQ64622.1"/>
    </source>
</evidence>
<evidence type="ECO:0000256" key="2">
    <source>
        <dbReference type="ARBA" id="ARBA00004718"/>
    </source>
</evidence>